<feature type="signal peptide" evidence="1">
    <location>
        <begin position="1"/>
        <end position="24"/>
    </location>
</feature>
<comment type="caution">
    <text evidence="2">The sequence shown here is derived from an EMBL/GenBank/DDBJ whole genome shotgun (WGS) entry which is preliminary data.</text>
</comment>
<proteinExistence type="predicted"/>
<evidence type="ECO:0000313" key="3">
    <source>
        <dbReference type="Proteomes" id="UP000557392"/>
    </source>
</evidence>
<dbReference type="AlphaFoldDB" id="A0A7W6JRK9"/>
<dbReference type="PROSITE" id="PS51318">
    <property type="entry name" value="TAT"/>
    <property type="match status" value="1"/>
</dbReference>
<keyword evidence="1" id="KW-0732">Signal</keyword>
<evidence type="ECO:0000313" key="2">
    <source>
        <dbReference type="EMBL" id="MBB4098279.1"/>
    </source>
</evidence>
<dbReference type="Pfam" id="PF18951">
    <property type="entry name" value="DUF5695"/>
    <property type="match status" value="1"/>
</dbReference>
<evidence type="ECO:0000256" key="1">
    <source>
        <dbReference type="SAM" id="SignalP"/>
    </source>
</evidence>
<accession>A0A7W6JRK9</accession>
<sequence>MPSRRTLLLTSAAASLASSLRAAAVPRAEPEPRPRTVTRALAAAGTPFVIGCDSTGVTSLRYRGDRFDTDYVSAGSLLGQVIARHRTAGGTWQPLDSRTGTPAYTADTLETRVADGLLALTSRLRLVGQEMLWSIELENHGAEPLEIGDLILPLPMHTRFVGGRPSTESVLKHSFVSGHGSHLFWMRSNSAGPYLMLLPDADTHLEYWERRRLEGEKAPDSYCAFVHAAASAAETRATGTNWRQPVSALTLRPGERRAHGFRFRWVADYAAARAAIAETGGVDVEIAPGMTLPTDLEAILALRSSSPVTRIEAEFPEHTRIEPLPDRAGRQLYRLAFRKLGENRLTLHQPGGRVTHLEFFATEPQETLIAKRGAFIARHQHRDPAKWYDGLFGEWASDTGTLLGPDNYDRIKGWRIYEVTCDDPGLSKPAFLALKNAEHPVVAEVAALDRYVDRFVWGGLQRSDREKNTYGIYGIPDWKTNRESADPGPKGRDHIWRPYDYPHLIALYFGMYRVARDHPHIATKLDADTYLRRAHGTALGMFTIPMRVTGWSAYGTGFYNECEIPALIEALAARGWTREAAELQSHWARKVRHFVQESPDLFGSEYPFDSTGFESTQALARSALDDPAAMGVTRDQARAFAEKQIAANLFCRGWLEPAYYTLGSDYRAQGADSYTLTYMAQMGGWAVLDHALHGDHAPDQRPDPAELNALLRLGYASQLSAWAILNTGTPASDYGYWFPGEANDGAAAGGFEPAPRGETWLDQPHHRGAWYYACEADLGFCGALRAARTTLADDPILGRICHGGTWTQQGSEIAVIPRDGVRRRLSVRLADASLDLELRNARFASATPIRLEETGDGIRFTPERFIPHAPKLRLRLRAEAAGDYALHAGAAETHLRLQAGKPAEVELAGTGDVVIRRIG</sequence>
<name>A0A7W6JRK9_9SPHN</name>
<dbReference type="EMBL" id="JACIEH010000002">
    <property type="protein sequence ID" value="MBB4098279.1"/>
    <property type="molecule type" value="Genomic_DNA"/>
</dbReference>
<dbReference type="RefSeq" id="WP_183996946.1">
    <property type="nucleotide sequence ID" value="NZ_JACIEH010000002.1"/>
</dbReference>
<reference evidence="2 3" key="1">
    <citation type="submission" date="2020-08" db="EMBL/GenBank/DDBJ databases">
        <title>Genomic Encyclopedia of Type Strains, Phase IV (KMG-IV): sequencing the most valuable type-strain genomes for metagenomic binning, comparative biology and taxonomic classification.</title>
        <authorList>
            <person name="Goeker M."/>
        </authorList>
    </citation>
    <scope>NUCLEOTIDE SEQUENCE [LARGE SCALE GENOMIC DNA]</scope>
    <source>
        <strain evidence="2 3">DSM 101806</strain>
    </source>
</reference>
<keyword evidence="3" id="KW-1185">Reference proteome</keyword>
<protein>
    <submittedName>
        <fullName evidence="2">Uncharacterized protein</fullName>
    </submittedName>
</protein>
<dbReference type="InterPro" id="IPR043750">
    <property type="entry name" value="DUF5695"/>
</dbReference>
<organism evidence="2 3">
    <name type="scientific">Sphingomonas kyeonggiensis</name>
    <dbReference type="NCBI Taxonomy" id="1268553"/>
    <lineage>
        <taxon>Bacteria</taxon>
        <taxon>Pseudomonadati</taxon>
        <taxon>Pseudomonadota</taxon>
        <taxon>Alphaproteobacteria</taxon>
        <taxon>Sphingomonadales</taxon>
        <taxon>Sphingomonadaceae</taxon>
        <taxon>Sphingomonas</taxon>
    </lineage>
</organism>
<dbReference type="InterPro" id="IPR006311">
    <property type="entry name" value="TAT_signal"/>
</dbReference>
<feature type="chain" id="PRO_5030959788" evidence="1">
    <location>
        <begin position="25"/>
        <end position="919"/>
    </location>
</feature>
<dbReference type="Proteomes" id="UP000557392">
    <property type="component" value="Unassembled WGS sequence"/>
</dbReference>
<gene>
    <name evidence="2" type="ORF">GGR46_001843</name>
</gene>